<organism evidence="2 3">
    <name type="scientific">Amycolatopsis albidoflavus</name>
    <dbReference type="NCBI Taxonomy" id="102226"/>
    <lineage>
        <taxon>Bacteria</taxon>
        <taxon>Bacillati</taxon>
        <taxon>Actinomycetota</taxon>
        <taxon>Actinomycetes</taxon>
        <taxon>Pseudonocardiales</taxon>
        <taxon>Pseudonocardiaceae</taxon>
        <taxon>Amycolatopsis</taxon>
    </lineage>
</organism>
<dbReference type="EMBL" id="JBHUKQ010000016">
    <property type="protein sequence ID" value="MFD2485366.1"/>
    <property type="molecule type" value="Genomic_DNA"/>
</dbReference>
<evidence type="ECO:0000256" key="1">
    <source>
        <dbReference type="SAM" id="MobiDB-lite"/>
    </source>
</evidence>
<keyword evidence="3" id="KW-1185">Reference proteome</keyword>
<evidence type="ECO:0000313" key="3">
    <source>
        <dbReference type="Proteomes" id="UP001597542"/>
    </source>
</evidence>
<feature type="region of interest" description="Disordered" evidence="1">
    <location>
        <begin position="525"/>
        <end position="544"/>
    </location>
</feature>
<dbReference type="InterPro" id="IPR023346">
    <property type="entry name" value="Lysozyme-like_dom_sf"/>
</dbReference>
<evidence type="ECO:0000313" key="2">
    <source>
        <dbReference type="EMBL" id="MFD2485366.1"/>
    </source>
</evidence>
<feature type="compositionally biased region" description="Low complexity" evidence="1">
    <location>
        <begin position="525"/>
        <end position="543"/>
    </location>
</feature>
<feature type="compositionally biased region" description="Low complexity" evidence="1">
    <location>
        <begin position="297"/>
        <end position="316"/>
    </location>
</feature>
<feature type="region of interest" description="Disordered" evidence="1">
    <location>
        <begin position="187"/>
        <end position="455"/>
    </location>
</feature>
<dbReference type="Gene3D" id="1.10.287.1060">
    <property type="entry name" value="ESAT-6-like"/>
    <property type="match status" value="1"/>
</dbReference>
<comment type="caution">
    <text evidence="2">The sequence shown here is derived from an EMBL/GenBank/DDBJ whole genome shotgun (WGS) entry which is preliminary data.</text>
</comment>
<protein>
    <submittedName>
        <fullName evidence="2">WXG100 family type VII secretion target</fullName>
    </submittedName>
</protein>
<accession>A0ABW5I8V8</accession>
<proteinExistence type="predicted"/>
<feature type="compositionally biased region" description="Basic and acidic residues" evidence="1">
    <location>
        <begin position="199"/>
        <end position="240"/>
    </location>
</feature>
<feature type="compositionally biased region" description="Acidic residues" evidence="1">
    <location>
        <begin position="249"/>
        <end position="262"/>
    </location>
</feature>
<dbReference type="SUPFAM" id="SSF140453">
    <property type="entry name" value="EsxAB dimer-like"/>
    <property type="match status" value="1"/>
</dbReference>
<dbReference type="InterPro" id="IPR036689">
    <property type="entry name" value="ESAT-6-like_sf"/>
</dbReference>
<dbReference type="RefSeq" id="WP_344278754.1">
    <property type="nucleotide sequence ID" value="NZ_BAAAHV010000015.1"/>
</dbReference>
<gene>
    <name evidence="2" type="ORF">ACFSUT_34200</name>
</gene>
<dbReference type="Proteomes" id="UP001597542">
    <property type="component" value="Unassembled WGS sequence"/>
</dbReference>
<sequence>MGESFPYANNPNYQEYDQVASTLASADPSVPGSLSTALQKAAHTLEDVGGPVKSALADLANDWTGTAATTFQKYGSQLAPAAEVLRLAFADSSMTLDTVSKAMDYGKQATASLQSEIESIYQDLSALSSQVDKGTIDDSVSQLYRNATGLAKQIQSTVSGLLTSATDKINSILGAVDSAFGAMKTIGGDDQTLSSPEHPALRQPDHAADSNDGSGDSKDDGNDKSAKDGGDNHHDSEHSHGNHSGSDTDTGDGNDSSDDGESTGDRRDGAAKTGADSTGNHPDSGSGTGNSSGSGSGSPHSAAPPTGTGAVPTTSTNGAPATGHDTASPATGTDKPPKAGRGTSSSSQGAAPANGSAVPAPGEAGHGEPGRAGGPGNQASAGGHADTSTPLKHSGDTAHGECHDGSAAATQPEHDGSHGGRPPGPDGHPATQSGHTSAVGDTRPGSNSDPRGTHAWTADQTKHIAPPPNNLHQLRTETVSASAPYQPPQGTVDDWVDSALDVLRHHGVPVDQINRADLTTMLNSASASGPAATGPGVPTTGSPEGPMQTLPQTFDRYHLPGYDNILDPVDNIVAGVRYALDTYGSLADAPQVVAAHQQAVAGDV</sequence>
<feature type="compositionally biased region" description="Basic and acidic residues" evidence="1">
    <location>
        <begin position="393"/>
        <end position="404"/>
    </location>
</feature>
<feature type="compositionally biased region" description="Gly residues" evidence="1">
    <location>
        <begin position="286"/>
        <end position="296"/>
    </location>
</feature>
<dbReference type="SUPFAM" id="SSF53955">
    <property type="entry name" value="Lysozyme-like"/>
    <property type="match status" value="1"/>
</dbReference>
<name>A0ABW5I8V8_9PSEU</name>
<reference evidence="3" key="1">
    <citation type="journal article" date="2019" name="Int. J. Syst. Evol. Microbiol.">
        <title>The Global Catalogue of Microorganisms (GCM) 10K type strain sequencing project: providing services to taxonomists for standard genome sequencing and annotation.</title>
        <authorList>
            <consortium name="The Broad Institute Genomics Platform"/>
            <consortium name="The Broad Institute Genome Sequencing Center for Infectious Disease"/>
            <person name="Wu L."/>
            <person name="Ma J."/>
        </authorList>
    </citation>
    <scope>NUCLEOTIDE SEQUENCE [LARGE SCALE GENOMIC DNA]</scope>
    <source>
        <strain evidence="3">CGMCC 4.7638</strain>
    </source>
</reference>